<evidence type="ECO:0000313" key="1">
    <source>
        <dbReference type="EMBL" id="QBQ54092.1"/>
    </source>
</evidence>
<accession>A0A4P7BZX2</accession>
<dbReference type="RefSeq" id="WP_134357134.1">
    <property type="nucleotide sequence ID" value="NZ_CP038033.1"/>
</dbReference>
<gene>
    <name evidence="1" type="ORF">E3U44_05930</name>
</gene>
<dbReference type="OrthoDB" id="9777890at2"/>
<dbReference type="Proteomes" id="UP000294325">
    <property type="component" value="Chromosome"/>
</dbReference>
<evidence type="ECO:0000313" key="2">
    <source>
        <dbReference type="Proteomes" id="UP000294325"/>
    </source>
</evidence>
<sequence>MIEVLEFHYENLLQVLGPLPSHRRLFLLMENLRSNLGHEIEAAYGQLGIPFNAEFRRVLDYEDSDARCYSSQHAYSLTEFGLDAGIIERRFRAYYARHETFMAAPLAVGTTHAIPTRNQRKVIKEVAAC</sequence>
<dbReference type="Gene3D" id="3.40.50.300">
    <property type="entry name" value="P-loop containing nucleotide triphosphate hydrolases"/>
    <property type="match status" value="1"/>
</dbReference>
<name>A0A4P7BZX2_9GAMM</name>
<dbReference type="AlphaFoldDB" id="A0A4P7BZX2"/>
<proteinExistence type="predicted"/>
<dbReference type="EMBL" id="CP038033">
    <property type="protein sequence ID" value="QBQ54092.1"/>
    <property type="molecule type" value="Genomic_DNA"/>
</dbReference>
<dbReference type="InterPro" id="IPR027417">
    <property type="entry name" value="P-loop_NTPase"/>
</dbReference>
<dbReference type="KEGG" id="nwr:E3U44_05930"/>
<organism evidence="1 2">
    <name type="scientific">Nitrosococcus wardiae</name>
    <dbReference type="NCBI Taxonomy" id="1814290"/>
    <lineage>
        <taxon>Bacteria</taxon>
        <taxon>Pseudomonadati</taxon>
        <taxon>Pseudomonadota</taxon>
        <taxon>Gammaproteobacteria</taxon>
        <taxon>Chromatiales</taxon>
        <taxon>Chromatiaceae</taxon>
        <taxon>Nitrosococcus</taxon>
    </lineage>
</organism>
<keyword evidence="2" id="KW-1185">Reference proteome</keyword>
<reference evidence="1 2" key="1">
    <citation type="submission" date="2019-03" db="EMBL/GenBank/DDBJ databases">
        <title>The genome sequence of Nitrosococcus wardiae strain D1FHST reveals the archetypal metabolic capacity of ammonia-oxidizing Gammaproteobacteria.</title>
        <authorList>
            <person name="Wang L."/>
            <person name="Lim C.K."/>
            <person name="Hanson T.E."/>
            <person name="Dang H."/>
            <person name="Klotz M.G."/>
        </authorList>
    </citation>
    <scope>NUCLEOTIDE SEQUENCE [LARGE SCALE GENOMIC DNA]</scope>
    <source>
        <strain evidence="1 2">D1FHS</strain>
    </source>
</reference>
<protein>
    <submittedName>
        <fullName evidence="1">Uncharacterized protein</fullName>
    </submittedName>
</protein>